<keyword evidence="3" id="KW-0653">Protein transport</keyword>
<dbReference type="InterPro" id="IPR000225">
    <property type="entry name" value="Armadillo"/>
</dbReference>
<name>A0AAU9JZ98_9CILI</name>
<dbReference type="EMBL" id="CAJZBQ010000056">
    <property type="protein sequence ID" value="CAG9332989.1"/>
    <property type="molecule type" value="Genomic_DNA"/>
</dbReference>
<evidence type="ECO:0008006" key="6">
    <source>
        <dbReference type="Google" id="ProtNLM"/>
    </source>
</evidence>
<sequence>MAEYDPLVSDTARSLTEDTLASHEKNEMESMLTILTCGDAQDVFIIIQQIRKMLSTEKNPPIQEILDLGVLPTLADLFAVNQFKRDIAWIISNIASGNQMQCHQAVQVNSIDIFCQCLNSGKEDLVVQGMMGLGNIAGNDAHCRDQILIPEVIEKISEIRENASEEFRHVHCWLISNLLNFKPIPGEPLTEKLLPVIKKYYDSNDEEMIGNAAWALFRLLQNEEDAEMIVRSGVIPKTITLIMSPDQKISNASSKLIKKILKITGKFNEYLIGEGILNIIPRSIKNKNQHIRKDTVDILSKLCENNTNAAYSVISLGILNRIIEMALKDIKEIRNGCIKTLCNIALSENDIIPIMMTEDFFPALLCVFRGNFQNLYELTIKTFKATFDYLEEATGHESAIIVYKNFEEQGGVTHLERILTSADGSLLKEIEILNHMLNRYK</sequence>
<dbReference type="PANTHER" id="PTHR23316">
    <property type="entry name" value="IMPORTIN ALPHA"/>
    <property type="match status" value="1"/>
</dbReference>
<protein>
    <recommendedName>
        <fullName evidence="6">Importin subunit alpha</fullName>
    </recommendedName>
</protein>
<dbReference type="GO" id="GO:0015031">
    <property type="term" value="P:protein transport"/>
    <property type="evidence" value="ECO:0007669"/>
    <property type="project" value="UniProtKB-KW"/>
</dbReference>
<dbReference type="InterPro" id="IPR016024">
    <property type="entry name" value="ARM-type_fold"/>
</dbReference>
<dbReference type="Gene3D" id="1.25.10.10">
    <property type="entry name" value="Leucine-rich Repeat Variant"/>
    <property type="match status" value="1"/>
</dbReference>
<keyword evidence="5" id="KW-1185">Reference proteome</keyword>
<organism evidence="4 5">
    <name type="scientific">Blepharisma stoltei</name>
    <dbReference type="NCBI Taxonomy" id="1481888"/>
    <lineage>
        <taxon>Eukaryota</taxon>
        <taxon>Sar</taxon>
        <taxon>Alveolata</taxon>
        <taxon>Ciliophora</taxon>
        <taxon>Postciliodesmatophora</taxon>
        <taxon>Heterotrichea</taxon>
        <taxon>Heterotrichida</taxon>
        <taxon>Blepharismidae</taxon>
        <taxon>Blepharisma</taxon>
    </lineage>
</organism>
<keyword evidence="2" id="KW-0813">Transport</keyword>
<evidence type="ECO:0000313" key="4">
    <source>
        <dbReference type="EMBL" id="CAG9332989.1"/>
    </source>
</evidence>
<evidence type="ECO:0000256" key="3">
    <source>
        <dbReference type="ARBA" id="ARBA00022927"/>
    </source>
</evidence>
<dbReference type="Proteomes" id="UP001162131">
    <property type="component" value="Unassembled WGS sequence"/>
</dbReference>
<dbReference type="AlphaFoldDB" id="A0AAU9JZ98"/>
<dbReference type="SUPFAM" id="SSF48371">
    <property type="entry name" value="ARM repeat"/>
    <property type="match status" value="1"/>
</dbReference>
<gene>
    <name evidence="4" type="ORF">BSTOLATCC_MIC57810</name>
</gene>
<evidence type="ECO:0000256" key="2">
    <source>
        <dbReference type="ARBA" id="ARBA00022448"/>
    </source>
</evidence>
<dbReference type="SMART" id="SM00185">
    <property type="entry name" value="ARM"/>
    <property type="match status" value="4"/>
</dbReference>
<comment type="similarity">
    <text evidence="1">Belongs to the importin alpha family.</text>
</comment>
<dbReference type="InterPro" id="IPR011989">
    <property type="entry name" value="ARM-like"/>
</dbReference>
<comment type="caution">
    <text evidence="4">The sequence shown here is derived from an EMBL/GenBank/DDBJ whole genome shotgun (WGS) entry which is preliminary data.</text>
</comment>
<proteinExistence type="inferred from homology"/>
<accession>A0AAU9JZ98</accession>
<reference evidence="4" key="1">
    <citation type="submission" date="2021-09" db="EMBL/GenBank/DDBJ databases">
        <authorList>
            <consortium name="AG Swart"/>
            <person name="Singh M."/>
            <person name="Singh A."/>
            <person name="Seah K."/>
            <person name="Emmerich C."/>
        </authorList>
    </citation>
    <scope>NUCLEOTIDE SEQUENCE</scope>
    <source>
        <strain evidence="4">ATCC30299</strain>
    </source>
</reference>
<evidence type="ECO:0000256" key="1">
    <source>
        <dbReference type="ARBA" id="ARBA00010394"/>
    </source>
</evidence>
<evidence type="ECO:0000313" key="5">
    <source>
        <dbReference type="Proteomes" id="UP001162131"/>
    </source>
</evidence>